<name>A0ABC8U516_9AQUA</name>
<organism evidence="2 3">
    <name type="scientific">Ilex paraguariensis</name>
    <name type="common">yerba mate</name>
    <dbReference type="NCBI Taxonomy" id="185542"/>
    <lineage>
        <taxon>Eukaryota</taxon>
        <taxon>Viridiplantae</taxon>
        <taxon>Streptophyta</taxon>
        <taxon>Embryophyta</taxon>
        <taxon>Tracheophyta</taxon>
        <taxon>Spermatophyta</taxon>
        <taxon>Magnoliopsida</taxon>
        <taxon>eudicotyledons</taxon>
        <taxon>Gunneridae</taxon>
        <taxon>Pentapetalae</taxon>
        <taxon>asterids</taxon>
        <taxon>campanulids</taxon>
        <taxon>Aquifoliales</taxon>
        <taxon>Aquifoliaceae</taxon>
        <taxon>Ilex</taxon>
    </lineage>
</organism>
<dbReference type="Proteomes" id="UP001642360">
    <property type="component" value="Unassembled WGS sequence"/>
</dbReference>
<protein>
    <submittedName>
        <fullName evidence="2">Uncharacterized protein</fullName>
    </submittedName>
</protein>
<evidence type="ECO:0000313" key="3">
    <source>
        <dbReference type="Proteomes" id="UP001642360"/>
    </source>
</evidence>
<evidence type="ECO:0000313" key="2">
    <source>
        <dbReference type="EMBL" id="CAK9176852.1"/>
    </source>
</evidence>
<feature type="region of interest" description="Disordered" evidence="1">
    <location>
        <begin position="25"/>
        <end position="44"/>
    </location>
</feature>
<dbReference type="AlphaFoldDB" id="A0ABC8U516"/>
<sequence length="202" mass="21054">MSTGEELVDLGGEPGEIFVVPREEEEELGTVERRGGGTRHRGGTRGIHQPRCLCAHGAVRGGGTDSGRARSWVIEEALGSLGEQGALGASSGRVACSYRWEGAISSSGRRVGGRLGEQPTRIRGMHGDRSNDGRTVHVIGEADHRQVAHMIGEANHGQAAHVISELDKRAIAVCAREKVPGEAVLATGVGGRTEGGLGKASL</sequence>
<reference evidence="2 3" key="1">
    <citation type="submission" date="2024-02" db="EMBL/GenBank/DDBJ databases">
        <authorList>
            <person name="Vignale AGUSTIN F."/>
            <person name="Sosa J E."/>
            <person name="Modenutti C."/>
        </authorList>
    </citation>
    <scope>NUCLEOTIDE SEQUENCE [LARGE SCALE GENOMIC DNA]</scope>
</reference>
<gene>
    <name evidence="2" type="ORF">ILEXP_LOCUS46719</name>
</gene>
<accession>A0ABC8U516</accession>
<feature type="region of interest" description="Disordered" evidence="1">
    <location>
        <begin position="108"/>
        <end position="132"/>
    </location>
</feature>
<comment type="caution">
    <text evidence="2">The sequence shown here is derived from an EMBL/GenBank/DDBJ whole genome shotgun (WGS) entry which is preliminary data.</text>
</comment>
<dbReference type="EMBL" id="CAUOFW020006935">
    <property type="protein sequence ID" value="CAK9176852.1"/>
    <property type="molecule type" value="Genomic_DNA"/>
</dbReference>
<keyword evidence="3" id="KW-1185">Reference proteome</keyword>
<evidence type="ECO:0000256" key="1">
    <source>
        <dbReference type="SAM" id="MobiDB-lite"/>
    </source>
</evidence>
<proteinExistence type="predicted"/>